<accession>A0A1U7JJJ6</accession>
<dbReference type="Gene3D" id="3.40.190.100">
    <property type="entry name" value="Glycine betaine-binding periplasmic protein, domain 2"/>
    <property type="match status" value="1"/>
</dbReference>
<evidence type="ECO:0000259" key="2">
    <source>
        <dbReference type="Pfam" id="PF04069"/>
    </source>
</evidence>
<gene>
    <name evidence="3" type="ORF">A3843_06155</name>
</gene>
<keyword evidence="4" id="KW-1185">Reference proteome</keyword>
<evidence type="ECO:0000313" key="4">
    <source>
        <dbReference type="Proteomes" id="UP000185783"/>
    </source>
</evidence>
<dbReference type="SUPFAM" id="SSF53850">
    <property type="entry name" value="Periplasmic binding protein-like II"/>
    <property type="match status" value="1"/>
</dbReference>
<name>A0A1U7JJJ6_9HYPH</name>
<dbReference type="GO" id="GO:0043190">
    <property type="term" value="C:ATP-binding cassette (ABC) transporter complex"/>
    <property type="evidence" value="ECO:0007669"/>
    <property type="project" value="InterPro"/>
</dbReference>
<evidence type="ECO:0000256" key="1">
    <source>
        <dbReference type="SAM" id="SignalP"/>
    </source>
</evidence>
<sequence length="344" mass="37639">MKNFSAVTAALALALPLGISSAAANEAVCEIDRPVIFAGLDWDSSAFHNSVASFILEHGYGCQTDIIPGSNIPLINGMARGDVDVHMEIWPTNVSDALKKGFEANAFIDLGVNFPDATQAWYVPRYLVEGENAPAKGLTSVYDLPKYKEVFQDPEEPSKGRFYNCIAGWVCEVFNTKKLNAYGLTEDFVNFRAGTGAALAAAIESNIKREKPILFYYWGPTWVMGKVSDQVVALEEPAFDEDVWQAVTDEADPAKVTEATAYPKSAAHVFVNTDFAEQAPTLVEFLTAYETNSDLVSEALAYMQDTGGTSEDAAQDFLRNNTERWTGWVPEDVAQRVQSALDAQ</sequence>
<protein>
    <submittedName>
        <fullName evidence="3">ABC transporter substrate-binding protein</fullName>
    </submittedName>
</protein>
<proteinExistence type="predicted"/>
<dbReference type="GO" id="GO:0022857">
    <property type="term" value="F:transmembrane transporter activity"/>
    <property type="evidence" value="ECO:0007669"/>
    <property type="project" value="InterPro"/>
</dbReference>
<dbReference type="InterPro" id="IPR007210">
    <property type="entry name" value="ABC_Gly_betaine_transp_sub-bd"/>
</dbReference>
<keyword evidence="1" id="KW-0732">Signal</keyword>
<dbReference type="STRING" id="197461.A3843_06155"/>
<dbReference type="Proteomes" id="UP000185783">
    <property type="component" value="Unassembled WGS sequence"/>
</dbReference>
<evidence type="ECO:0000313" key="3">
    <source>
        <dbReference type="EMBL" id="OKL44868.1"/>
    </source>
</evidence>
<dbReference type="EMBL" id="LVVZ01000010">
    <property type="protein sequence ID" value="OKL44868.1"/>
    <property type="molecule type" value="Genomic_DNA"/>
</dbReference>
<feature type="signal peptide" evidence="1">
    <location>
        <begin position="1"/>
        <end position="24"/>
    </location>
</feature>
<organism evidence="3 4">
    <name type="scientific">Pseudovibrio exalbescens</name>
    <dbReference type="NCBI Taxonomy" id="197461"/>
    <lineage>
        <taxon>Bacteria</taxon>
        <taxon>Pseudomonadati</taxon>
        <taxon>Pseudomonadota</taxon>
        <taxon>Alphaproteobacteria</taxon>
        <taxon>Hyphomicrobiales</taxon>
        <taxon>Stappiaceae</taxon>
        <taxon>Pseudovibrio</taxon>
    </lineage>
</organism>
<dbReference type="CDD" id="cd13641">
    <property type="entry name" value="PBP2_HisX_like"/>
    <property type="match status" value="1"/>
</dbReference>
<dbReference type="Gene3D" id="3.40.190.10">
    <property type="entry name" value="Periplasmic binding protein-like II"/>
    <property type="match status" value="1"/>
</dbReference>
<reference evidence="3 4" key="1">
    <citation type="submission" date="2016-03" db="EMBL/GenBank/DDBJ databases">
        <title>Genome sequence of Nesiotobacter sp. nov., a moderately halophilic alphaproteobacterium isolated from the Yellow Sea, China.</title>
        <authorList>
            <person name="Zhang G."/>
            <person name="Zhang R."/>
        </authorList>
    </citation>
    <scope>NUCLEOTIDE SEQUENCE [LARGE SCALE GENOMIC DNA]</scope>
    <source>
        <strain evidence="3 4">WB1-6</strain>
    </source>
</reference>
<dbReference type="RefSeq" id="WP_028481388.1">
    <property type="nucleotide sequence ID" value="NZ_LVVZ01000010.1"/>
</dbReference>
<feature type="chain" id="PRO_5010532684" evidence="1">
    <location>
        <begin position="25"/>
        <end position="344"/>
    </location>
</feature>
<dbReference type="AlphaFoldDB" id="A0A1U7JJJ6"/>
<feature type="domain" description="ABC-type glycine betaine transport system substrate-binding" evidence="2">
    <location>
        <begin position="34"/>
        <end position="319"/>
    </location>
</feature>
<comment type="caution">
    <text evidence="3">The sequence shown here is derived from an EMBL/GenBank/DDBJ whole genome shotgun (WGS) entry which is preliminary data.</text>
</comment>
<dbReference type="Pfam" id="PF04069">
    <property type="entry name" value="OpuAC"/>
    <property type="match status" value="1"/>
</dbReference>